<evidence type="ECO:0000313" key="2">
    <source>
        <dbReference type="Proteomes" id="UP000004994"/>
    </source>
</evidence>
<proteinExistence type="predicted"/>
<dbReference type="Gramene" id="Solyc09g065405.1.1">
    <property type="protein sequence ID" value="Solyc09g065405.1.1"/>
    <property type="gene ID" value="Solyc09g065405.1"/>
</dbReference>
<dbReference type="EnsemblPlants" id="Solyc09g065405.1.1">
    <property type="protein sequence ID" value="Solyc09g065405.1.1"/>
    <property type="gene ID" value="Solyc09g065405.1"/>
</dbReference>
<organism evidence="1">
    <name type="scientific">Solanum lycopersicum</name>
    <name type="common">Tomato</name>
    <name type="synonym">Lycopersicon esculentum</name>
    <dbReference type="NCBI Taxonomy" id="4081"/>
    <lineage>
        <taxon>Eukaryota</taxon>
        <taxon>Viridiplantae</taxon>
        <taxon>Streptophyta</taxon>
        <taxon>Embryophyta</taxon>
        <taxon>Tracheophyta</taxon>
        <taxon>Spermatophyta</taxon>
        <taxon>Magnoliopsida</taxon>
        <taxon>eudicotyledons</taxon>
        <taxon>Gunneridae</taxon>
        <taxon>Pentapetalae</taxon>
        <taxon>asterids</taxon>
        <taxon>lamiids</taxon>
        <taxon>Solanales</taxon>
        <taxon>Solanaceae</taxon>
        <taxon>Solanoideae</taxon>
        <taxon>Solaneae</taxon>
        <taxon>Solanum</taxon>
        <taxon>Solanum subgen. Lycopersicon</taxon>
    </lineage>
</organism>
<dbReference type="InParanoid" id="A0A3Q7I468"/>
<reference evidence="1" key="2">
    <citation type="submission" date="2019-01" db="UniProtKB">
        <authorList>
            <consortium name="EnsemblPlants"/>
        </authorList>
    </citation>
    <scope>IDENTIFICATION</scope>
    <source>
        <strain evidence="1">cv. Heinz 1706</strain>
    </source>
</reference>
<name>A0A3Q7I468_SOLLC</name>
<dbReference type="AlphaFoldDB" id="A0A3Q7I468"/>
<protein>
    <submittedName>
        <fullName evidence="1">Uncharacterized protein</fullName>
    </submittedName>
</protein>
<evidence type="ECO:0000313" key="1">
    <source>
        <dbReference type="EnsemblPlants" id="Solyc09g065405.1.1"/>
    </source>
</evidence>
<keyword evidence="2" id="KW-1185">Reference proteome</keyword>
<sequence length="82" mass="8722">MVGQVNLVFDYSFLICNHSKKGASSFTSTCSRAAGFSFSVVDTCTIENKILPSNSLGNIPIWSVPNGSTFKQDLSVSSVLLG</sequence>
<accession>A0A3Q7I468</accession>
<reference evidence="1" key="1">
    <citation type="journal article" date="2012" name="Nature">
        <title>The tomato genome sequence provides insights into fleshy fruit evolution.</title>
        <authorList>
            <consortium name="Tomato Genome Consortium"/>
        </authorList>
    </citation>
    <scope>NUCLEOTIDE SEQUENCE [LARGE SCALE GENOMIC DNA]</scope>
    <source>
        <strain evidence="1">cv. Heinz 1706</strain>
    </source>
</reference>
<dbReference type="Proteomes" id="UP000004994">
    <property type="component" value="Chromosome 9"/>
</dbReference>